<dbReference type="EMBL" id="CP029480">
    <property type="protein sequence ID" value="AWV98008.1"/>
    <property type="molecule type" value="Genomic_DNA"/>
</dbReference>
<proteinExistence type="predicted"/>
<dbReference type="KEGG" id="als:DJ013_07420"/>
<sequence length="190" mass="21774">MNTSWFQVKIKFQQVAEGDKVINVTEAYLFDAVSYTDAETRGYQYLANGRQDFQLFSITKMKLVEVFTQEVEEELWFKCRVQYIIFDEKTKTEKKTAVVMLMNAKDIKHAYESLKERLGSVEDYIISDINVTKILEVIPYEQTPEQILSQGNFKPVNEVVAAEPEPSNAALAEVEESLSEQAEDDSNSGF</sequence>
<evidence type="ECO:0000313" key="2">
    <source>
        <dbReference type="Proteomes" id="UP000249873"/>
    </source>
</evidence>
<accession>A0A2Z4GAB7</accession>
<dbReference type="InterPro" id="IPR027848">
    <property type="entry name" value="DUF4494"/>
</dbReference>
<organism evidence="1 2">
    <name type="scientific">Arcticibacterium luteifluviistationis</name>
    <dbReference type="NCBI Taxonomy" id="1784714"/>
    <lineage>
        <taxon>Bacteria</taxon>
        <taxon>Pseudomonadati</taxon>
        <taxon>Bacteroidota</taxon>
        <taxon>Cytophagia</taxon>
        <taxon>Cytophagales</taxon>
        <taxon>Leadbetterellaceae</taxon>
        <taxon>Arcticibacterium</taxon>
    </lineage>
</organism>
<dbReference type="OrthoDB" id="954784at2"/>
<protein>
    <recommendedName>
        <fullName evidence="3">DUF4494 domain-containing protein</fullName>
    </recommendedName>
</protein>
<name>A0A2Z4GAB7_9BACT</name>
<reference evidence="1 2" key="1">
    <citation type="submission" date="2018-05" db="EMBL/GenBank/DDBJ databases">
        <title>Complete genome sequence of Arcticibacterium luteifluviistationis SM1504T, a cytophagaceae bacterium isolated from Arctic surface seawater.</title>
        <authorList>
            <person name="Li Y."/>
            <person name="Qin Q.-L."/>
        </authorList>
    </citation>
    <scope>NUCLEOTIDE SEQUENCE [LARGE SCALE GENOMIC DNA]</scope>
    <source>
        <strain evidence="1 2">SM1504</strain>
    </source>
</reference>
<keyword evidence="2" id="KW-1185">Reference proteome</keyword>
<evidence type="ECO:0000313" key="1">
    <source>
        <dbReference type="EMBL" id="AWV98008.1"/>
    </source>
</evidence>
<dbReference type="RefSeq" id="WP_111371110.1">
    <property type="nucleotide sequence ID" value="NZ_CP029480.1"/>
</dbReference>
<dbReference type="Proteomes" id="UP000249873">
    <property type="component" value="Chromosome"/>
</dbReference>
<evidence type="ECO:0008006" key="3">
    <source>
        <dbReference type="Google" id="ProtNLM"/>
    </source>
</evidence>
<dbReference type="Pfam" id="PF14902">
    <property type="entry name" value="DUF4494"/>
    <property type="match status" value="1"/>
</dbReference>
<dbReference type="AlphaFoldDB" id="A0A2Z4GAB7"/>
<gene>
    <name evidence="1" type="ORF">DJ013_07420</name>
</gene>